<dbReference type="Gene3D" id="1.10.10.10">
    <property type="entry name" value="Winged helix-like DNA-binding domain superfamily/Winged helix DNA-binding domain"/>
    <property type="match status" value="1"/>
</dbReference>
<dbReference type="Proteomes" id="UP000201728">
    <property type="component" value="Chromosome"/>
</dbReference>
<dbReference type="InterPro" id="IPR016032">
    <property type="entry name" value="Sig_transdc_resp-reg_C-effctor"/>
</dbReference>
<dbReference type="CDD" id="cd06170">
    <property type="entry name" value="LuxR_C_like"/>
    <property type="match status" value="1"/>
</dbReference>
<keyword evidence="3" id="KW-1185">Reference proteome</keyword>
<dbReference type="EMBL" id="CP016397">
    <property type="protein sequence ID" value="ASQ46195.1"/>
    <property type="molecule type" value="Genomic_DNA"/>
</dbReference>
<dbReference type="KEGG" id="lcd:clem_08215"/>
<evidence type="ECO:0000313" key="2">
    <source>
        <dbReference type="EMBL" id="ASQ46195.1"/>
    </source>
</evidence>
<feature type="domain" description="HTH luxR-type" evidence="1">
    <location>
        <begin position="206"/>
        <end position="271"/>
    </location>
</feature>
<dbReference type="OrthoDB" id="9802186at2"/>
<dbReference type="GO" id="GO:0003677">
    <property type="term" value="F:DNA binding"/>
    <property type="evidence" value="ECO:0007669"/>
    <property type="project" value="InterPro"/>
</dbReference>
<proteinExistence type="predicted"/>
<dbReference type="GO" id="GO:0006355">
    <property type="term" value="P:regulation of DNA-templated transcription"/>
    <property type="evidence" value="ECO:0007669"/>
    <property type="project" value="InterPro"/>
</dbReference>
<evidence type="ECO:0000259" key="1">
    <source>
        <dbReference type="PROSITE" id="PS50043"/>
    </source>
</evidence>
<dbReference type="Pfam" id="PF00196">
    <property type="entry name" value="GerE"/>
    <property type="match status" value="1"/>
</dbReference>
<reference evidence="3" key="1">
    <citation type="submission" date="2016-07" db="EMBL/GenBank/DDBJ databases">
        <authorList>
            <person name="Florea S."/>
            <person name="Webb J.S."/>
            <person name="Jaromczyk J."/>
            <person name="Schardl C.L."/>
        </authorList>
    </citation>
    <scope>NUCLEOTIDE SEQUENCE [LARGE SCALE GENOMIC DNA]</scope>
    <source>
        <strain evidence="3">CDC-D5610</strain>
    </source>
</reference>
<name>A0A222P344_9GAMM</name>
<accession>A0A222P344</accession>
<dbReference type="InterPro" id="IPR000792">
    <property type="entry name" value="Tscrpt_reg_LuxR_C"/>
</dbReference>
<dbReference type="PROSITE" id="PS50043">
    <property type="entry name" value="HTH_LUXR_2"/>
    <property type="match status" value="1"/>
</dbReference>
<gene>
    <name evidence="2" type="ORF">clem_08215</name>
</gene>
<evidence type="ECO:0000313" key="3">
    <source>
        <dbReference type="Proteomes" id="UP000201728"/>
    </source>
</evidence>
<protein>
    <submittedName>
        <fullName evidence="2">Bacterial regulatory proteins, luxR family</fullName>
    </submittedName>
</protein>
<dbReference type="AlphaFoldDB" id="A0A222P344"/>
<organism evidence="2 3">
    <name type="scientific">Legionella clemsonensis</name>
    <dbReference type="NCBI Taxonomy" id="1867846"/>
    <lineage>
        <taxon>Bacteria</taxon>
        <taxon>Pseudomonadati</taxon>
        <taxon>Pseudomonadota</taxon>
        <taxon>Gammaproteobacteria</taxon>
        <taxon>Legionellales</taxon>
        <taxon>Legionellaceae</taxon>
        <taxon>Legionella</taxon>
    </lineage>
</organism>
<dbReference type="SMART" id="SM00421">
    <property type="entry name" value="HTH_LUXR"/>
    <property type="match status" value="1"/>
</dbReference>
<sequence length="273" mass="32807">MALIDAIEKKNFLVNIYEYQSKFNQYINPLFTFTEVKFFQYVRYTKDSFWQGFCSDQKSFHHNIEQEYFVSHFAEDNFEEYQTGFFFLDSLPANEHEKKHITELRDEFNIGNLFLISQKEKDYCDFFILGTDPSLSFNNFYLNNIEMLKKICFIIQNKVANDEVKKLLPKIKIPKSNNLRNPFYEIEEQDLLSVFHMSFLDKYLLSRCDKMKLTVREKDCLQHLLQRYNSKKSASLLNLSPRTIETHVENIKQKFLVKSKKEILNYFEKVNII</sequence>
<dbReference type="InterPro" id="IPR036388">
    <property type="entry name" value="WH-like_DNA-bd_sf"/>
</dbReference>
<dbReference type="SUPFAM" id="SSF46894">
    <property type="entry name" value="C-terminal effector domain of the bipartite response regulators"/>
    <property type="match status" value="1"/>
</dbReference>
<dbReference type="RefSeq" id="WP_094091169.1">
    <property type="nucleotide sequence ID" value="NZ_CP016397.1"/>
</dbReference>